<name>A0AAW7Z2U5_9ALTE</name>
<feature type="transmembrane region" description="Helical" evidence="12">
    <location>
        <begin position="112"/>
        <end position="130"/>
    </location>
</feature>
<comment type="caution">
    <text evidence="14">The sequence shown here is derived from an EMBL/GenBank/DDBJ whole genome shotgun (WGS) entry which is preliminary data.</text>
</comment>
<evidence type="ECO:0000256" key="7">
    <source>
        <dbReference type="ARBA" id="ARBA00022958"/>
    </source>
</evidence>
<dbReference type="Gene3D" id="1.10.287.70">
    <property type="match status" value="1"/>
</dbReference>
<keyword evidence="4 12" id="KW-0812">Transmembrane</keyword>
<proteinExistence type="predicted"/>
<dbReference type="FunFam" id="1.10.287.70:FF:000028">
    <property type="entry name" value="potassium voltage-gated channel subfamily D member 3"/>
    <property type="match status" value="1"/>
</dbReference>
<reference evidence="14" key="1">
    <citation type="submission" date="2023-07" db="EMBL/GenBank/DDBJ databases">
        <title>Genome content predicts the carbon catabolic preferences of heterotrophic bacteria.</title>
        <authorList>
            <person name="Gralka M."/>
        </authorList>
    </citation>
    <scope>NUCLEOTIDE SEQUENCE</scope>
    <source>
        <strain evidence="14">F2M12</strain>
    </source>
</reference>
<dbReference type="EMBL" id="JAUOQI010000003">
    <property type="protein sequence ID" value="MDO6576803.1"/>
    <property type="molecule type" value="Genomic_DNA"/>
</dbReference>
<dbReference type="InterPro" id="IPR005821">
    <property type="entry name" value="Ion_trans_dom"/>
</dbReference>
<evidence type="ECO:0000313" key="15">
    <source>
        <dbReference type="Proteomes" id="UP001170717"/>
    </source>
</evidence>
<evidence type="ECO:0000256" key="3">
    <source>
        <dbReference type="ARBA" id="ARBA00022538"/>
    </source>
</evidence>
<keyword evidence="8 12" id="KW-1133">Transmembrane helix</keyword>
<keyword evidence="9" id="KW-0406">Ion transport</keyword>
<feature type="domain" description="Ion transport" evidence="13">
    <location>
        <begin position="24"/>
        <end position="255"/>
    </location>
</feature>
<evidence type="ECO:0000259" key="13">
    <source>
        <dbReference type="Pfam" id="PF00520"/>
    </source>
</evidence>
<accession>A0AAW7Z2U5</accession>
<feature type="transmembrane region" description="Helical" evidence="12">
    <location>
        <begin position="228"/>
        <end position="254"/>
    </location>
</feature>
<protein>
    <submittedName>
        <fullName evidence="14">Ion transporter</fullName>
    </submittedName>
</protein>
<dbReference type="InterPro" id="IPR028325">
    <property type="entry name" value="VG_K_chnl"/>
</dbReference>
<dbReference type="Pfam" id="PF00520">
    <property type="entry name" value="Ion_trans"/>
    <property type="match status" value="1"/>
</dbReference>
<dbReference type="GO" id="GO:0008076">
    <property type="term" value="C:voltage-gated potassium channel complex"/>
    <property type="evidence" value="ECO:0007669"/>
    <property type="project" value="InterPro"/>
</dbReference>
<organism evidence="14 15">
    <name type="scientific">Alteromonas stellipolaris</name>
    <dbReference type="NCBI Taxonomy" id="233316"/>
    <lineage>
        <taxon>Bacteria</taxon>
        <taxon>Pseudomonadati</taxon>
        <taxon>Pseudomonadota</taxon>
        <taxon>Gammaproteobacteria</taxon>
        <taxon>Alteromonadales</taxon>
        <taxon>Alteromonadaceae</taxon>
        <taxon>Alteromonas/Salinimonas group</taxon>
        <taxon>Alteromonas</taxon>
    </lineage>
</organism>
<dbReference type="AlphaFoldDB" id="A0AAW7Z2U5"/>
<evidence type="ECO:0000256" key="2">
    <source>
        <dbReference type="ARBA" id="ARBA00022448"/>
    </source>
</evidence>
<evidence type="ECO:0000256" key="8">
    <source>
        <dbReference type="ARBA" id="ARBA00022989"/>
    </source>
</evidence>
<dbReference type="RefSeq" id="WP_303497513.1">
    <property type="nucleotide sequence ID" value="NZ_JAUOQA010000004.1"/>
</dbReference>
<sequence length="323" mass="36382">MSLQTTCYNILASYKDAQSHHKASKYFDVILVTVIVINIATMMLSTVPGTSSQYITELHIIEVVSVALFSLEYVLRIWSSGVAPSSALTSSKDIQFHTPWQKRWYYLKSPMALIDLLAILPFYLSMFVTLDLRILRVFRVLRILKLGRYSRSMQTLITVIRNESHSLVAALSVLMLFTVIAATCIYYIEHTAQPEAFSSIPASLWWALVTLTTVGYGDIVPITAGGKVFGGIITILGICFYALPAGILSSSFTAQMQLKRDRFKETVRTVLEDGKFSEHDKGHIERVRDLLDLDEEEAQLIVRLLQHHHSTSQKPSVDKKPHT</sequence>
<keyword evidence="2" id="KW-0813">Transport</keyword>
<comment type="subcellular location">
    <subcellularLocation>
        <location evidence="1">Membrane</location>
        <topology evidence="1">Multi-pass membrane protein</topology>
    </subcellularLocation>
</comment>
<dbReference type="Proteomes" id="UP001170717">
    <property type="component" value="Unassembled WGS sequence"/>
</dbReference>
<dbReference type="InterPro" id="IPR027359">
    <property type="entry name" value="Volt_channel_dom_sf"/>
</dbReference>
<keyword evidence="6" id="KW-0851">Voltage-gated channel</keyword>
<gene>
    <name evidence="14" type="ORF">Q4527_05335</name>
</gene>
<evidence type="ECO:0000256" key="6">
    <source>
        <dbReference type="ARBA" id="ARBA00022882"/>
    </source>
</evidence>
<dbReference type="PRINTS" id="PR00169">
    <property type="entry name" value="KCHANNEL"/>
</dbReference>
<evidence type="ECO:0000313" key="14">
    <source>
        <dbReference type="EMBL" id="MDO6576803.1"/>
    </source>
</evidence>
<keyword evidence="7" id="KW-0630">Potassium</keyword>
<feature type="transmembrane region" description="Helical" evidence="12">
    <location>
        <begin position="26"/>
        <end position="46"/>
    </location>
</feature>
<keyword evidence="11" id="KW-0407">Ion channel</keyword>
<keyword evidence="10 12" id="KW-0472">Membrane</keyword>
<dbReference type="Gene3D" id="1.20.120.350">
    <property type="entry name" value="Voltage-gated potassium channels. Chain C"/>
    <property type="match status" value="1"/>
</dbReference>
<dbReference type="GO" id="GO:0001508">
    <property type="term" value="P:action potential"/>
    <property type="evidence" value="ECO:0007669"/>
    <property type="project" value="TreeGrafter"/>
</dbReference>
<evidence type="ECO:0000256" key="5">
    <source>
        <dbReference type="ARBA" id="ARBA00022826"/>
    </source>
</evidence>
<evidence type="ECO:0000256" key="1">
    <source>
        <dbReference type="ARBA" id="ARBA00004141"/>
    </source>
</evidence>
<feature type="transmembrane region" description="Helical" evidence="12">
    <location>
        <begin position="200"/>
        <end position="222"/>
    </location>
</feature>
<evidence type="ECO:0000256" key="11">
    <source>
        <dbReference type="ARBA" id="ARBA00023303"/>
    </source>
</evidence>
<keyword evidence="5" id="KW-0631">Potassium channel</keyword>
<dbReference type="PANTHER" id="PTHR11537:SF254">
    <property type="entry name" value="POTASSIUM VOLTAGE-GATED CHANNEL PROTEIN SHAB"/>
    <property type="match status" value="1"/>
</dbReference>
<evidence type="ECO:0000256" key="10">
    <source>
        <dbReference type="ARBA" id="ARBA00023136"/>
    </source>
</evidence>
<evidence type="ECO:0000256" key="4">
    <source>
        <dbReference type="ARBA" id="ARBA00022692"/>
    </source>
</evidence>
<evidence type="ECO:0000256" key="9">
    <source>
        <dbReference type="ARBA" id="ARBA00023065"/>
    </source>
</evidence>
<dbReference type="GO" id="GO:0005249">
    <property type="term" value="F:voltage-gated potassium channel activity"/>
    <property type="evidence" value="ECO:0007669"/>
    <property type="project" value="InterPro"/>
</dbReference>
<keyword evidence="3" id="KW-0633">Potassium transport</keyword>
<dbReference type="SUPFAM" id="SSF81324">
    <property type="entry name" value="Voltage-gated potassium channels"/>
    <property type="match status" value="1"/>
</dbReference>
<evidence type="ECO:0000256" key="12">
    <source>
        <dbReference type="SAM" id="Phobius"/>
    </source>
</evidence>
<dbReference type="PANTHER" id="PTHR11537">
    <property type="entry name" value="VOLTAGE-GATED POTASSIUM CHANNEL"/>
    <property type="match status" value="1"/>
</dbReference>
<feature type="transmembrane region" description="Helical" evidence="12">
    <location>
        <begin position="167"/>
        <end position="188"/>
    </location>
</feature>